<comment type="caution">
    <text evidence="1">The sequence shown here is derived from an EMBL/GenBank/DDBJ whole genome shotgun (WGS) entry which is preliminary data.</text>
</comment>
<proteinExistence type="predicted"/>
<evidence type="ECO:0000313" key="3">
    <source>
        <dbReference type="Proteomes" id="UP000681720"/>
    </source>
</evidence>
<dbReference type="Proteomes" id="UP000681720">
    <property type="component" value="Unassembled WGS sequence"/>
</dbReference>
<reference evidence="1" key="1">
    <citation type="submission" date="2021-02" db="EMBL/GenBank/DDBJ databases">
        <authorList>
            <person name="Nowell W R."/>
        </authorList>
    </citation>
    <scope>NUCLEOTIDE SEQUENCE</scope>
</reference>
<protein>
    <submittedName>
        <fullName evidence="1">Uncharacterized protein</fullName>
    </submittedName>
</protein>
<dbReference type="EMBL" id="CAJOBJ010088722">
    <property type="protein sequence ID" value="CAF4532028.1"/>
    <property type="molecule type" value="Genomic_DNA"/>
</dbReference>
<accession>A0A8S2Y588</accession>
<organism evidence="1 3">
    <name type="scientific">Rotaria magnacalcarata</name>
    <dbReference type="NCBI Taxonomy" id="392030"/>
    <lineage>
        <taxon>Eukaryota</taxon>
        <taxon>Metazoa</taxon>
        <taxon>Spiralia</taxon>
        <taxon>Gnathifera</taxon>
        <taxon>Rotifera</taxon>
        <taxon>Eurotatoria</taxon>
        <taxon>Bdelloidea</taxon>
        <taxon>Philodinida</taxon>
        <taxon>Philodinidae</taxon>
        <taxon>Rotaria</taxon>
    </lineage>
</organism>
<dbReference type="EMBL" id="CAJOBJ010105767">
    <property type="protein sequence ID" value="CAF4608393.1"/>
    <property type="molecule type" value="Genomic_DNA"/>
</dbReference>
<evidence type="ECO:0000313" key="2">
    <source>
        <dbReference type="EMBL" id="CAF4608393.1"/>
    </source>
</evidence>
<dbReference type="AlphaFoldDB" id="A0A8S2Y588"/>
<feature type="non-terminal residue" evidence="1">
    <location>
        <position position="1"/>
    </location>
</feature>
<name>A0A8S2Y588_9BILA</name>
<gene>
    <name evidence="1" type="ORF">GIL414_LOCUS36066</name>
    <name evidence="2" type="ORF">GIL414_LOCUS39242</name>
</gene>
<evidence type="ECO:0000313" key="1">
    <source>
        <dbReference type="EMBL" id="CAF4532028.1"/>
    </source>
</evidence>
<sequence length="37" mass="4288">TDCDRSILRQYREAVERRLHCLQNQGLVVLNEPSSTS</sequence>